<dbReference type="PROSITE" id="PS01196">
    <property type="entry name" value="PEPT_TRNA_HYDROL_2"/>
    <property type="match status" value="1"/>
</dbReference>
<dbReference type="GO" id="GO:0006515">
    <property type="term" value="P:protein quality control for misfolded or incompletely synthesized proteins"/>
    <property type="evidence" value="ECO:0007669"/>
    <property type="project" value="UniProtKB-UniRule"/>
</dbReference>
<feature type="binding site" evidence="7">
    <location>
        <position position="113"/>
    </location>
    <ligand>
        <name>tRNA</name>
        <dbReference type="ChEBI" id="CHEBI:17843"/>
    </ligand>
</feature>
<dbReference type="PROSITE" id="PS01195">
    <property type="entry name" value="PEPT_TRNA_HYDROL_1"/>
    <property type="match status" value="1"/>
</dbReference>
<keyword evidence="11" id="KW-1185">Reference proteome</keyword>
<comment type="subcellular location">
    <subcellularLocation>
        <location evidence="7">Cytoplasm</location>
    </subcellularLocation>
</comment>
<evidence type="ECO:0000256" key="3">
    <source>
        <dbReference type="ARBA" id="ARBA00022801"/>
    </source>
</evidence>
<dbReference type="KEGG" id="tmar:MARIT_0071"/>
<evidence type="ECO:0000256" key="5">
    <source>
        <dbReference type="ARBA" id="ARBA00038063"/>
    </source>
</evidence>
<dbReference type="PANTHER" id="PTHR17224:SF1">
    <property type="entry name" value="PEPTIDYL-TRNA HYDROLASE"/>
    <property type="match status" value="1"/>
</dbReference>
<dbReference type="OrthoDB" id="9800507at2"/>
<feature type="site" description="Discriminates between blocked and unblocked aminoacyl-tRNA" evidence="7">
    <location>
        <position position="11"/>
    </location>
</feature>
<keyword evidence="2 7" id="KW-0820">tRNA-binding</keyword>
<dbReference type="Gene3D" id="3.40.50.1470">
    <property type="entry name" value="Peptidyl-tRNA hydrolase"/>
    <property type="match status" value="1"/>
</dbReference>
<dbReference type="RefSeq" id="WP_024742017.1">
    <property type="nucleotide sequence ID" value="NZ_BAUG01000043.1"/>
</dbReference>
<dbReference type="NCBIfam" id="TIGR00447">
    <property type="entry name" value="pth"/>
    <property type="match status" value="1"/>
</dbReference>
<dbReference type="SUPFAM" id="SSF53178">
    <property type="entry name" value="Peptidyl-tRNA hydrolase-like"/>
    <property type="match status" value="1"/>
</dbReference>
<gene>
    <name evidence="7 10" type="primary">pth</name>
    <name evidence="10" type="ORF">MARIT_0071</name>
</gene>
<reference evidence="10 11" key="1">
    <citation type="submission" date="2016-11" db="EMBL/GenBank/DDBJ databases">
        <authorList>
            <person name="Jaros S."/>
            <person name="Januszkiewicz K."/>
            <person name="Wedrychowicz H."/>
        </authorList>
    </citation>
    <scope>NUCLEOTIDE SEQUENCE [LARGE SCALE GENOMIC DNA]</scope>
    <source>
        <strain evidence="10">NCIMB 2154T</strain>
    </source>
</reference>
<feature type="binding site" evidence="7">
    <location>
        <position position="16"/>
    </location>
    <ligand>
        <name>tRNA</name>
        <dbReference type="ChEBI" id="CHEBI:17843"/>
    </ligand>
</feature>
<dbReference type="PANTHER" id="PTHR17224">
    <property type="entry name" value="PEPTIDYL-TRNA HYDROLASE"/>
    <property type="match status" value="1"/>
</dbReference>
<comment type="subunit">
    <text evidence="7">Monomer.</text>
</comment>
<feature type="active site" description="Proton acceptor" evidence="7">
    <location>
        <position position="21"/>
    </location>
</feature>
<dbReference type="STRING" id="1349785.GCA_000509405_00641"/>
<evidence type="ECO:0000256" key="9">
    <source>
        <dbReference type="RuleBase" id="RU004320"/>
    </source>
</evidence>
<keyword evidence="4 7" id="KW-0694">RNA-binding</keyword>
<feature type="site" description="Stabilizes the basic form of H active site to accept a proton" evidence="7">
    <location>
        <position position="92"/>
    </location>
</feature>
<comment type="similarity">
    <text evidence="5 7 9">Belongs to the PTH family.</text>
</comment>
<dbReference type="EC" id="3.1.1.29" evidence="1 7"/>
<evidence type="ECO:0000313" key="11">
    <source>
        <dbReference type="Proteomes" id="UP000231564"/>
    </source>
</evidence>
<dbReference type="GO" id="GO:0000049">
    <property type="term" value="F:tRNA binding"/>
    <property type="evidence" value="ECO:0007669"/>
    <property type="project" value="UniProtKB-UniRule"/>
</dbReference>
<evidence type="ECO:0000256" key="4">
    <source>
        <dbReference type="ARBA" id="ARBA00022884"/>
    </source>
</evidence>
<dbReference type="GO" id="GO:0004045">
    <property type="term" value="F:peptidyl-tRNA hydrolase activity"/>
    <property type="evidence" value="ECO:0007669"/>
    <property type="project" value="UniProtKB-UniRule"/>
</dbReference>
<dbReference type="GO" id="GO:0005737">
    <property type="term" value="C:cytoplasm"/>
    <property type="evidence" value="ECO:0007669"/>
    <property type="project" value="UniProtKB-SubCell"/>
</dbReference>
<dbReference type="AlphaFoldDB" id="A0A2H1E691"/>
<dbReference type="InterPro" id="IPR001328">
    <property type="entry name" value="Pept_tRNA_hydro"/>
</dbReference>
<dbReference type="HAMAP" id="MF_00083">
    <property type="entry name" value="Pept_tRNA_hydro_bact"/>
    <property type="match status" value="1"/>
</dbReference>
<evidence type="ECO:0000256" key="2">
    <source>
        <dbReference type="ARBA" id="ARBA00022555"/>
    </source>
</evidence>
<evidence type="ECO:0000256" key="6">
    <source>
        <dbReference type="ARBA" id="ARBA00050038"/>
    </source>
</evidence>
<dbReference type="FunFam" id="3.40.50.1470:FF:000001">
    <property type="entry name" value="Peptidyl-tRNA hydrolase"/>
    <property type="match status" value="1"/>
</dbReference>
<name>A0A2H1E691_9FLAO</name>
<dbReference type="GO" id="GO:0072344">
    <property type="term" value="P:rescue of stalled ribosome"/>
    <property type="evidence" value="ECO:0007669"/>
    <property type="project" value="UniProtKB-UniRule"/>
</dbReference>
<evidence type="ECO:0000256" key="1">
    <source>
        <dbReference type="ARBA" id="ARBA00013260"/>
    </source>
</evidence>
<evidence type="ECO:0000313" key="10">
    <source>
        <dbReference type="EMBL" id="SFZ79992.1"/>
    </source>
</evidence>
<dbReference type="CDD" id="cd00462">
    <property type="entry name" value="PTH"/>
    <property type="match status" value="1"/>
</dbReference>
<proteinExistence type="inferred from homology"/>
<keyword evidence="3 7" id="KW-0378">Hydrolase</keyword>
<feature type="binding site" evidence="7">
    <location>
        <position position="65"/>
    </location>
    <ligand>
        <name>tRNA</name>
        <dbReference type="ChEBI" id="CHEBI:17843"/>
    </ligand>
</feature>
<comment type="catalytic activity">
    <reaction evidence="7 8">
        <text>an N-acyl-L-alpha-aminoacyl-tRNA + H2O = an N-acyl-L-amino acid + a tRNA + H(+)</text>
        <dbReference type="Rhea" id="RHEA:54448"/>
        <dbReference type="Rhea" id="RHEA-COMP:10123"/>
        <dbReference type="Rhea" id="RHEA-COMP:13883"/>
        <dbReference type="ChEBI" id="CHEBI:15377"/>
        <dbReference type="ChEBI" id="CHEBI:15378"/>
        <dbReference type="ChEBI" id="CHEBI:59874"/>
        <dbReference type="ChEBI" id="CHEBI:78442"/>
        <dbReference type="ChEBI" id="CHEBI:138191"/>
        <dbReference type="EC" id="3.1.1.29"/>
    </reaction>
</comment>
<keyword evidence="7" id="KW-0963">Cytoplasm</keyword>
<comment type="function">
    <text evidence="7">Catalyzes the release of premature peptidyl moieties from peptidyl-tRNA molecules trapped in stalled 50S ribosomal subunits, and thus maintains levels of free tRNAs and 50S ribosomes.</text>
</comment>
<feature type="binding site" evidence="7">
    <location>
        <position position="67"/>
    </location>
    <ligand>
        <name>tRNA</name>
        <dbReference type="ChEBI" id="CHEBI:17843"/>
    </ligand>
</feature>
<dbReference type="Pfam" id="PF01195">
    <property type="entry name" value="Pept_tRNA_hydro"/>
    <property type="match status" value="1"/>
</dbReference>
<sequence>MKKFLIVGLGNIGAKYENTRHNIGFKIVDAFVKEHNETFTTEKLGDIAKLKVKGKTVIVLKPSTYMNLSGKAILYWLKKEHIEKENLLVITDDLNIDFGTLRIKGKGSSGGHNGLKDIQEKLHTGTYPRFRFGVGAHYQKGKQVDYVLGEWSADEESAMIERIPTSVKAIHSFITAGMSNTMNEFNGK</sequence>
<dbReference type="InterPro" id="IPR018171">
    <property type="entry name" value="Pept_tRNA_hydro_CS"/>
</dbReference>
<dbReference type="GeneID" id="47721680"/>
<evidence type="ECO:0000256" key="7">
    <source>
        <dbReference type="HAMAP-Rule" id="MF_00083"/>
    </source>
</evidence>
<dbReference type="InterPro" id="IPR036416">
    <property type="entry name" value="Pept_tRNA_hydro_sf"/>
</dbReference>
<evidence type="ECO:0000256" key="8">
    <source>
        <dbReference type="RuleBase" id="RU000673"/>
    </source>
</evidence>
<comment type="function">
    <text evidence="7">Hydrolyzes ribosome-free peptidyl-tRNAs (with 1 or more amino acids incorporated), which drop off the ribosome during protein synthesis, or as a result of ribosome stalling.</text>
</comment>
<dbReference type="Proteomes" id="UP000231564">
    <property type="component" value="Chromosome MARIT"/>
</dbReference>
<accession>A0A2H1E691</accession>
<protein>
    <recommendedName>
        <fullName evidence="6 7">Peptidyl-tRNA hydrolase</fullName>
        <shortName evidence="7">Pth</shortName>
        <ecNumber evidence="1 7">3.1.1.29</ecNumber>
    </recommendedName>
</protein>
<organism evidence="10 11">
    <name type="scientific">Tenacibaculum maritimum NCIMB 2154</name>
    <dbReference type="NCBI Taxonomy" id="1349785"/>
    <lineage>
        <taxon>Bacteria</taxon>
        <taxon>Pseudomonadati</taxon>
        <taxon>Bacteroidota</taxon>
        <taxon>Flavobacteriia</taxon>
        <taxon>Flavobacteriales</taxon>
        <taxon>Flavobacteriaceae</taxon>
        <taxon>Tenacibaculum</taxon>
    </lineage>
</organism>
<dbReference type="EMBL" id="LT634361">
    <property type="protein sequence ID" value="SFZ79992.1"/>
    <property type="molecule type" value="Genomic_DNA"/>
</dbReference>